<keyword evidence="3" id="KW-1185">Reference proteome</keyword>
<feature type="signal peptide" evidence="1">
    <location>
        <begin position="1"/>
        <end position="23"/>
    </location>
</feature>
<dbReference type="InterPro" id="IPR026341">
    <property type="entry name" value="T9SS_type_B"/>
</dbReference>
<reference evidence="2" key="2">
    <citation type="submission" date="2022-04" db="EMBL/GenBank/DDBJ databases">
        <title>Complete Genome Sequence of Flavobacterium sediminilitoris YSM-43, Isolated from a Tidal Sediment.</title>
        <authorList>
            <person name="Lee P.A."/>
        </authorList>
    </citation>
    <scope>NUCLEOTIDE SEQUENCE</scope>
    <source>
        <strain evidence="2">YSM-43</strain>
    </source>
</reference>
<keyword evidence="1" id="KW-0732">Signal</keyword>
<gene>
    <name evidence="2" type="ORF">LXD69_13335</name>
</gene>
<proteinExistence type="predicted"/>
<feature type="chain" id="PRO_5047115052" evidence="1">
    <location>
        <begin position="24"/>
        <end position="187"/>
    </location>
</feature>
<reference evidence="2" key="1">
    <citation type="submission" date="2021-12" db="EMBL/GenBank/DDBJ databases">
        <authorList>
            <person name="Cha I.-T."/>
            <person name="Lee K.-E."/>
            <person name="Park S.-J."/>
        </authorList>
    </citation>
    <scope>NUCLEOTIDE SEQUENCE</scope>
    <source>
        <strain evidence="2">YSM-43</strain>
    </source>
</reference>
<name>A0ABY4HL09_9FLAO</name>
<protein>
    <submittedName>
        <fullName evidence="2">T9SS type B sorting domain-containing protein</fullName>
    </submittedName>
</protein>
<dbReference type="Proteomes" id="UP000830454">
    <property type="component" value="Chromosome"/>
</dbReference>
<dbReference type="Pfam" id="PF13585">
    <property type="entry name" value="CHU_C"/>
    <property type="match status" value="1"/>
</dbReference>
<evidence type="ECO:0000313" key="2">
    <source>
        <dbReference type="EMBL" id="UOX33017.1"/>
    </source>
</evidence>
<accession>A0ABY4HL09</accession>
<organism evidence="2 3">
    <name type="scientific">Flavobacterium sediminilitoris</name>
    <dbReference type="NCBI Taxonomy" id="2024526"/>
    <lineage>
        <taxon>Bacteria</taxon>
        <taxon>Pseudomonadati</taxon>
        <taxon>Bacteroidota</taxon>
        <taxon>Flavobacteriia</taxon>
        <taxon>Flavobacteriales</taxon>
        <taxon>Flavobacteriaceae</taxon>
        <taxon>Flavobacterium</taxon>
    </lineage>
</organism>
<dbReference type="RefSeq" id="WP_246915773.1">
    <property type="nucleotide sequence ID" value="NZ_CP090145.1"/>
</dbReference>
<evidence type="ECO:0000256" key="1">
    <source>
        <dbReference type="SAM" id="SignalP"/>
    </source>
</evidence>
<evidence type="ECO:0000313" key="3">
    <source>
        <dbReference type="Proteomes" id="UP000830454"/>
    </source>
</evidence>
<sequence length="187" mass="22084">MRQFLLLLFLIICNLSLSQTINSDCNESYLLSDIENSSNYTYNAQNSITTENNYKVIASNNEIRMKAGKVIVLKPNTYIKKASVYLARIEPCTVCPLSFFYNNFFTPNEDGYNDFWKVNWANQLDFSNVYIYDRYGKLVKTLMNNQDYWDGKYNSKDLFSSDYWFKLVYTDCNGNQKEYKSHFSLKR</sequence>
<dbReference type="NCBIfam" id="TIGR04131">
    <property type="entry name" value="Bac_Flav_CTERM"/>
    <property type="match status" value="1"/>
</dbReference>
<dbReference type="EMBL" id="CP090145">
    <property type="protein sequence ID" value="UOX33017.1"/>
    <property type="molecule type" value="Genomic_DNA"/>
</dbReference>